<dbReference type="SUPFAM" id="SSF109635">
    <property type="entry name" value="DnaK suppressor protein DksA, alpha-hairpin domain"/>
    <property type="match status" value="1"/>
</dbReference>
<keyword evidence="2" id="KW-0863">Zinc-finger</keyword>
<dbReference type="EMBL" id="CP121689">
    <property type="protein sequence ID" value="WZL76769.1"/>
    <property type="molecule type" value="Genomic_DNA"/>
</dbReference>
<evidence type="ECO:0000313" key="8">
    <source>
        <dbReference type="Proteomes" id="UP001461341"/>
    </source>
</evidence>
<feature type="domain" description="Zinc finger DksA/TraR C4-type" evidence="6">
    <location>
        <begin position="80"/>
        <end position="111"/>
    </location>
</feature>
<dbReference type="PROSITE" id="PS51128">
    <property type="entry name" value="ZF_DKSA_2"/>
    <property type="match status" value="1"/>
</dbReference>
<evidence type="ECO:0000256" key="2">
    <source>
        <dbReference type="ARBA" id="ARBA00022771"/>
    </source>
</evidence>
<dbReference type="InterPro" id="IPR037187">
    <property type="entry name" value="DnaK_N"/>
</dbReference>
<dbReference type="Proteomes" id="UP001461341">
    <property type="component" value="Chromosome"/>
</dbReference>
<evidence type="ECO:0000256" key="3">
    <source>
        <dbReference type="ARBA" id="ARBA00022833"/>
    </source>
</evidence>
<dbReference type="PANTHER" id="PTHR33823:SF4">
    <property type="entry name" value="GENERAL STRESS PROTEIN 16O"/>
    <property type="match status" value="1"/>
</dbReference>
<evidence type="ECO:0000256" key="4">
    <source>
        <dbReference type="PROSITE-ProRule" id="PRU00510"/>
    </source>
</evidence>
<dbReference type="InterPro" id="IPR000962">
    <property type="entry name" value="Znf_DskA_TraR"/>
</dbReference>
<evidence type="ECO:0000313" key="7">
    <source>
        <dbReference type="EMBL" id="WZL76769.1"/>
    </source>
</evidence>
<keyword evidence="1" id="KW-0479">Metal-binding</keyword>
<gene>
    <name evidence="7" type="ORF">QBE54_03295</name>
</gene>
<accession>A0ABZ2YCP3</accession>
<keyword evidence="8" id="KW-1185">Reference proteome</keyword>
<keyword evidence="3" id="KW-0862">Zinc</keyword>
<evidence type="ECO:0000256" key="1">
    <source>
        <dbReference type="ARBA" id="ARBA00022723"/>
    </source>
</evidence>
<feature type="region of interest" description="Disordered" evidence="5">
    <location>
        <begin position="27"/>
        <end position="48"/>
    </location>
</feature>
<protein>
    <submittedName>
        <fullName evidence="7">TraR/DksA C4-type zinc finger protein</fullName>
    </submittedName>
</protein>
<dbReference type="PANTHER" id="PTHR33823">
    <property type="entry name" value="RNA POLYMERASE-BINDING TRANSCRIPTION FACTOR DKSA-RELATED"/>
    <property type="match status" value="1"/>
</dbReference>
<dbReference type="SUPFAM" id="SSF57716">
    <property type="entry name" value="Glucocorticoid receptor-like (DNA-binding domain)"/>
    <property type="match status" value="1"/>
</dbReference>
<dbReference type="Gene3D" id="1.20.120.910">
    <property type="entry name" value="DksA, coiled-coil domain"/>
    <property type="match status" value="1"/>
</dbReference>
<dbReference type="Pfam" id="PF01258">
    <property type="entry name" value="zf-dskA_traR"/>
    <property type="match status" value="1"/>
</dbReference>
<dbReference type="InterPro" id="IPR020458">
    <property type="entry name" value="Znf_DskA_TraR_CS"/>
</dbReference>
<feature type="zinc finger region" description="dksA C4-type" evidence="4">
    <location>
        <begin position="85"/>
        <end position="109"/>
    </location>
</feature>
<organism evidence="7 8">
    <name type="scientific">Thermatribacter velox</name>
    <dbReference type="NCBI Taxonomy" id="3039681"/>
    <lineage>
        <taxon>Bacteria</taxon>
        <taxon>Pseudomonadati</taxon>
        <taxon>Atribacterota</taxon>
        <taxon>Atribacteria</taxon>
        <taxon>Atribacterales</taxon>
        <taxon>Thermatribacteraceae</taxon>
        <taxon>Thermatribacter</taxon>
    </lineage>
</organism>
<evidence type="ECO:0000256" key="5">
    <source>
        <dbReference type="SAM" id="MobiDB-lite"/>
    </source>
</evidence>
<sequence length="113" mass="13015">MNKKDVEQLKTKLIKLREHLLSTVEREQNFTKTSNPLKESRDEGDFGQGTLDMEIEVSSLESLQNILQLVERALRKIEKGTYGICEQCRRPINKARLEALPYATLCMECQKSS</sequence>
<evidence type="ECO:0000259" key="6">
    <source>
        <dbReference type="Pfam" id="PF01258"/>
    </source>
</evidence>
<dbReference type="PROSITE" id="PS01102">
    <property type="entry name" value="ZF_DKSA_1"/>
    <property type="match status" value="1"/>
</dbReference>
<name>A0ABZ2YCP3_9BACT</name>
<proteinExistence type="predicted"/>
<reference evidence="7 8" key="1">
    <citation type="submission" date="2023-03" db="EMBL/GenBank/DDBJ databases">
        <title>Novel Species.</title>
        <authorList>
            <person name="Ma S."/>
        </authorList>
    </citation>
    <scope>NUCLEOTIDE SEQUENCE [LARGE SCALE GENOMIC DNA]</scope>
    <source>
        <strain evidence="7 8">B11</strain>
    </source>
</reference>
<dbReference type="RefSeq" id="WP_369018933.1">
    <property type="nucleotide sequence ID" value="NZ_CP121689.1"/>
</dbReference>